<dbReference type="Proteomes" id="UP001472866">
    <property type="component" value="Chromosome 01"/>
</dbReference>
<dbReference type="PANTHER" id="PTHR33477:SF3">
    <property type="entry name" value="P-LOOP NTPASE DOMAIN-CONTAINING PROTEIN LPA1 HOMOLOG 1"/>
    <property type="match status" value="1"/>
</dbReference>
<feature type="region of interest" description="Disordered" evidence="1">
    <location>
        <begin position="401"/>
        <end position="494"/>
    </location>
</feature>
<feature type="compositionally biased region" description="Polar residues" evidence="1">
    <location>
        <begin position="485"/>
        <end position="494"/>
    </location>
</feature>
<dbReference type="EMBL" id="CP151501">
    <property type="protein sequence ID" value="WZN58955.1"/>
    <property type="molecule type" value="Genomic_DNA"/>
</dbReference>
<evidence type="ECO:0000313" key="2">
    <source>
        <dbReference type="EMBL" id="WZN58955.1"/>
    </source>
</evidence>
<dbReference type="Pfam" id="PF13671">
    <property type="entry name" value="AAA_33"/>
    <property type="match status" value="1"/>
</dbReference>
<dbReference type="SUPFAM" id="SSF52540">
    <property type="entry name" value="P-loop containing nucleoside triphosphate hydrolases"/>
    <property type="match status" value="1"/>
</dbReference>
<evidence type="ECO:0000256" key="1">
    <source>
        <dbReference type="SAM" id="MobiDB-lite"/>
    </source>
</evidence>
<dbReference type="PANTHER" id="PTHR33477">
    <property type="entry name" value="P-LOOP NTPASE DOMAIN-CONTAINING PROTEIN LPA1 HOMOLOG 1"/>
    <property type="match status" value="1"/>
</dbReference>
<proteinExistence type="predicted"/>
<reference evidence="2 3" key="1">
    <citation type="submission" date="2024-03" db="EMBL/GenBank/DDBJ databases">
        <title>Complete genome sequence of the green alga Chloropicon roscoffensis RCC1871.</title>
        <authorList>
            <person name="Lemieux C."/>
            <person name="Pombert J.-F."/>
            <person name="Otis C."/>
            <person name="Turmel M."/>
        </authorList>
    </citation>
    <scope>NUCLEOTIDE SEQUENCE [LARGE SCALE GENOMIC DNA]</scope>
    <source>
        <strain evidence="2 3">RCC1871</strain>
    </source>
</reference>
<protein>
    <submittedName>
        <fullName evidence="2">P-loop NTPase domain-containing protein LPA1</fullName>
    </submittedName>
</protein>
<dbReference type="Gene3D" id="3.40.50.300">
    <property type="entry name" value="P-loop containing nucleotide triphosphate hydrolases"/>
    <property type="match status" value="1"/>
</dbReference>
<name>A0AAX4NZD1_9CHLO</name>
<keyword evidence="3" id="KW-1185">Reference proteome</keyword>
<dbReference type="AlphaFoldDB" id="A0AAX4NZD1"/>
<feature type="compositionally biased region" description="Gly residues" evidence="1">
    <location>
        <begin position="401"/>
        <end position="413"/>
    </location>
</feature>
<gene>
    <name evidence="2" type="ORF">HKI87_01g04800</name>
</gene>
<sequence length="494" mass="53855">MAPVMAPVEASRMGGLEELDDGPESAVFHDSGCTVLDESGGSYRYTREALQAVFLFVGVRPKASRKLAENVFGRVRQDEEPGTSKSASIRRERFVDLVRHALLSLGYSRPQQLVDFSTACGIRERRASVTILLCGTSGCGKSTLASLLASRLGINSVLSTDSVRNMLRSFDTGRENKFIWSSTYDTGAVLEGLDSPGSGGGATTQRKAVIRGYKAQSEMVVEHLGNLIDHTKSRGESLIIEGVHLSMNFMMRLMERHDSVFPFVVFISNEQKHKERFAVRARAMALTRAKNKYVNHFRNIRIIQSYLCRKADKHLLPKIDNSNIDRSVAAIHTILLGCLRSSASGAKETAAALHGEFEKLNQGHMWGGKDMLQLIRQKKTVATPAGKGLEREATVYYEGKGSGRGLEGAGGEQGELLSSGAEERDLVEEEEEEEEQGELGESSRRRLGLRHTHVSDAGSVMESHEDSGGDCCGIPGVQKDGGKKSPSNQGANLP</sequence>
<accession>A0AAX4NZD1</accession>
<organism evidence="2 3">
    <name type="scientific">Chloropicon roscoffensis</name>
    <dbReference type="NCBI Taxonomy" id="1461544"/>
    <lineage>
        <taxon>Eukaryota</taxon>
        <taxon>Viridiplantae</taxon>
        <taxon>Chlorophyta</taxon>
        <taxon>Chloropicophyceae</taxon>
        <taxon>Chloropicales</taxon>
        <taxon>Chloropicaceae</taxon>
        <taxon>Chloropicon</taxon>
    </lineage>
</organism>
<dbReference type="InterPro" id="IPR027417">
    <property type="entry name" value="P-loop_NTPase"/>
</dbReference>
<evidence type="ECO:0000313" key="3">
    <source>
        <dbReference type="Proteomes" id="UP001472866"/>
    </source>
</evidence>
<feature type="compositionally biased region" description="Acidic residues" evidence="1">
    <location>
        <begin position="425"/>
        <end position="438"/>
    </location>
</feature>